<reference evidence="16 17" key="1">
    <citation type="journal article" date="2018" name="New Phytol.">
        <title>Phylogenomics of Endogonaceae and evolution of mycorrhizas within Mucoromycota.</title>
        <authorList>
            <person name="Chang Y."/>
            <person name="Desiro A."/>
            <person name="Na H."/>
            <person name="Sandor L."/>
            <person name="Lipzen A."/>
            <person name="Clum A."/>
            <person name="Barry K."/>
            <person name="Grigoriev I.V."/>
            <person name="Martin F.M."/>
            <person name="Stajich J.E."/>
            <person name="Smith M.E."/>
            <person name="Bonito G."/>
            <person name="Spatafora J.W."/>
        </authorList>
    </citation>
    <scope>NUCLEOTIDE SEQUENCE [LARGE SCALE GENOMIC DNA]</scope>
    <source>
        <strain evidence="16 17">GMNB39</strain>
    </source>
</reference>
<evidence type="ECO:0000259" key="15">
    <source>
        <dbReference type="PROSITE" id="PS50002"/>
    </source>
</evidence>
<dbReference type="AlphaFoldDB" id="A0A433D4A5"/>
<dbReference type="Gene3D" id="2.30.30.40">
    <property type="entry name" value="SH3 Domains"/>
    <property type="match status" value="1"/>
</dbReference>
<feature type="compositionally biased region" description="Polar residues" evidence="14">
    <location>
        <begin position="395"/>
        <end position="407"/>
    </location>
</feature>
<dbReference type="GO" id="GO:0005778">
    <property type="term" value="C:peroxisomal membrane"/>
    <property type="evidence" value="ECO:0007669"/>
    <property type="project" value="UniProtKB-SubCell"/>
</dbReference>
<comment type="similarity">
    <text evidence="1">Belongs to the peroxin-13 family.</text>
</comment>
<evidence type="ECO:0000256" key="6">
    <source>
        <dbReference type="ARBA" id="ARBA00022989"/>
    </source>
</evidence>
<keyword evidence="2 13" id="KW-0728">SH3 domain</keyword>
<dbReference type="PRINTS" id="PR00452">
    <property type="entry name" value="SH3DOMAIN"/>
</dbReference>
<dbReference type="OrthoDB" id="10037838at2759"/>
<dbReference type="InterPro" id="IPR036028">
    <property type="entry name" value="SH3-like_dom_sf"/>
</dbReference>
<dbReference type="CDD" id="cd11771">
    <property type="entry name" value="SH3_Pex13p_fungal"/>
    <property type="match status" value="1"/>
</dbReference>
<keyword evidence="9" id="KW-0576">Peroxisome</keyword>
<evidence type="ECO:0000256" key="10">
    <source>
        <dbReference type="ARBA" id="ARBA00029693"/>
    </source>
</evidence>
<gene>
    <name evidence="16" type="ORF">BC936DRAFT_147949</name>
</gene>
<evidence type="ECO:0000256" key="3">
    <source>
        <dbReference type="ARBA" id="ARBA00022448"/>
    </source>
</evidence>
<dbReference type="GO" id="GO:1990429">
    <property type="term" value="C:peroxisomal importomer complex"/>
    <property type="evidence" value="ECO:0007669"/>
    <property type="project" value="TreeGrafter"/>
</dbReference>
<keyword evidence="17" id="KW-1185">Reference proteome</keyword>
<dbReference type="InterPro" id="IPR007223">
    <property type="entry name" value="Peroxin-13_N"/>
</dbReference>
<feature type="region of interest" description="Disordered" evidence="14">
    <location>
        <begin position="1"/>
        <end position="51"/>
    </location>
</feature>
<evidence type="ECO:0000256" key="13">
    <source>
        <dbReference type="PROSITE-ProRule" id="PRU00192"/>
    </source>
</evidence>
<dbReference type="GO" id="GO:0016560">
    <property type="term" value="P:protein import into peroxisome matrix, docking"/>
    <property type="evidence" value="ECO:0007669"/>
    <property type="project" value="InterPro"/>
</dbReference>
<evidence type="ECO:0000256" key="1">
    <source>
        <dbReference type="ARBA" id="ARBA00006033"/>
    </source>
</evidence>
<comment type="subcellular location">
    <subcellularLocation>
        <location evidence="12">Peroxisome membrane</location>
    </subcellularLocation>
</comment>
<dbReference type="InterPro" id="IPR001452">
    <property type="entry name" value="SH3_domain"/>
</dbReference>
<dbReference type="PANTHER" id="PTHR19332:SF1">
    <property type="entry name" value="PEROXISOMAL MEMBRANE PROTEIN PEX13"/>
    <property type="match status" value="1"/>
</dbReference>
<evidence type="ECO:0000313" key="17">
    <source>
        <dbReference type="Proteomes" id="UP000268093"/>
    </source>
</evidence>
<feature type="compositionally biased region" description="Polar residues" evidence="14">
    <location>
        <begin position="15"/>
        <end position="28"/>
    </location>
</feature>
<dbReference type="SMART" id="SM00326">
    <property type="entry name" value="SH3"/>
    <property type="match status" value="1"/>
</dbReference>
<accession>A0A433D4A5</accession>
<dbReference type="SUPFAM" id="SSF50044">
    <property type="entry name" value="SH3-domain"/>
    <property type="match status" value="1"/>
</dbReference>
<evidence type="ECO:0000256" key="11">
    <source>
        <dbReference type="ARBA" id="ARBA00034535"/>
    </source>
</evidence>
<protein>
    <recommendedName>
        <fullName evidence="11">Peroxisomal membrane protein PEX13</fullName>
    </recommendedName>
    <alternativeName>
        <fullName evidence="10">Peroxin-13</fullName>
    </alternativeName>
</protein>
<evidence type="ECO:0000256" key="4">
    <source>
        <dbReference type="ARBA" id="ARBA00022692"/>
    </source>
</evidence>
<evidence type="ECO:0000256" key="12">
    <source>
        <dbReference type="ARBA" id="ARBA00046271"/>
    </source>
</evidence>
<dbReference type="PANTHER" id="PTHR19332">
    <property type="entry name" value="PEROXISOMAL MEMBRANE PROTEIN PEX13"/>
    <property type="match status" value="1"/>
</dbReference>
<comment type="caution">
    <text evidence="16">The sequence shown here is derived from an EMBL/GenBank/DDBJ whole genome shotgun (WGS) entry which is preliminary data.</text>
</comment>
<keyword evidence="3" id="KW-0813">Transport</keyword>
<dbReference type="PROSITE" id="PS50002">
    <property type="entry name" value="SH3"/>
    <property type="match status" value="1"/>
</dbReference>
<dbReference type="Proteomes" id="UP000268093">
    <property type="component" value="Unassembled WGS sequence"/>
</dbReference>
<feature type="domain" description="SH3" evidence="15">
    <location>
        <begin position="320"/>
        <end position="386"/>
    </location>
</feature>
<feature type="region of interest" description="Disordered" evidence="14">
    <location>
        <begin position="291"/>
        <end position="313"/>
    </location>
</feature>
<keyword evidence="6" id="KW-1133">Transmembrane helix</keyword>
<evidence type="ECO:0000256" key="9">
    <source>
        <dbReference type="ARBA" id="ARBA00023140"/>
    </source>
</evidence>
<evidence type="ECO:0000256" key="5">
    <source>
        <dbReference type="ARBA" id="ARBA00022927"/>
    </source>
</evidence>
<evidence type="ECO:0000256" key="7">
    <source>
        <dbReference type="ARBA" id="ARBA00023010"/>
    </source>
</evidence>
<organism evidence="16 17">
    <name type="scientific">Jimgerdemannia flammicorona</name>
    <dbReference type="NCBI Taxonomy" id="994334"/>
    <lineage>
        <taxon>Eukaryota</taxon>
        <taxon>Fungi</taxon>
        <taxon>Fungi incertae sedis</taxon>
        <taxon>Mucoromycota</taxon>
        <taxon>Mucoromycotina</taxon>
        <taxon>Endogonomycetes</taxon>
        <taxon>Endogonales</taxon>
        <taxon>Endogonaceae</taxon>
        <taxon>Jimgerdemannia</taxon>
    </lineage>
</organism>
<dbReference type="Pfam" id="PF04088">
    <property type="entry name" value="Peroxin-13_N"/>
    <property type="match status" value="1"/>
</dbReference>
<name>A0A433D4A5_9FUNG</name>
<feature type="region of interest" description="Disordered" evidence="14">
    <location>
        <begin position="389"/>
        <end position="412"/>
    </location>
</feature>
<keyword evidence="8" id="KW-0472">Membrane</keyword>
<dbReference type="EMBL" id="RBNI01007013">
    <property type="protein sequence ID" value="RUP45613.1"/>
    <property type="molecule type" value="Genomic_DNA"/>
</dbReference>
<keyword evidence="4" id="KW-0812">Transmembrane</keyword>
<evidence type="ECO:0000256" key="14">
    <source>
        <dbReference type="SAM" id="MobiDB-lite"/>
    </source>
</evidence>
<sequence>MPSPPKPWERANGAPQPSVTQTPLTTMSGGDLGENAPALPARPSSLTSYVNRPGMASSSYNRYGTTGYGSTGYGSNFGSGYGSSYGGGYGGYGSSLGGYNRFGSSYGSYGGGYGGGYGSYGGGYGGYNRFGAGGFGTPGGFPPGGPGGPEEFTLTQRMEAGTRATFEIIEQIVGAFGGFAQMLESTFMATHSSFMAMVGVAEQFGNLRTYLGQVLSIFALVRWAKSLLFRLVGLKPPAQPAEITPSDFQQFQEQRKFSRRPVLIFLFAVFGLPYLMHKFIQLVSRRQAESQQQLLPDGTPAPLQDPQQQPGATVAAVDPQNLEFARAMYDFSPETPQELALRKGDIVAILQKTDPWTGAPSQWWRGRLRNGEMGLFPCNYVEIIHKGGPVGTDGNEGQTPVPNTSGGNDKAAALSVEDFDAMKVVA</sequence>
<proteinExistence type="inferred from homology"/>
<keyword evidence="7" id="KW-0811">Translocation</keyword>
<evidence type="ECO:0000313" key="16">
    <source>
        <dbReference type="EMBL" id="RUP45613.1"/>
    </source>
</evidence>
<dbReference type="Pfam" id="PF00018">
    <property type="entry name" value="SH3_1"/>
    <property type="match status" value="1"/>
</dbReference>
<keyword evidence="5" id="KW-0653">Protein transport</keyword>
<evidence type="ECO:0000256" key="2">
    <source>
        <dbReference type="ARBA" id="ARBA00022443"/>
    </source>
</evidence>
<dbReference type="InterPro" id="IPR035463">
    <property type="entry name" value="Pex13"/>
</dbReference>
<evidence type="ECO:0000256" key="8">
    <source>
        <dbReference type="ARBA" id="ARBA00023136"/>
    </source>
</evidence>